<dbReference type="Proteomes" id="UP000195447">
    <property type="component" value="Unassembled WGS sequence"/>
</dbReference>
<dbReference type="EMBL" id="NFKM01000009">
    <property type="protein sequence ID" value="OUP60563.1"/>
    <property type="molecule type" value="Genomic_DNA"/>
</dbReference>
<evidence type="ECO:0000313" key="2">
    <source>
        <dbReference type="Proteomes" id="UP000195447"/>
    </source>
</evidence>
<organism evidence="1 2">
    <name type="scientific">Faecalitalea cylindroides</name>
    <dbReference type="NCBI Taxonomy" id="39483"/>
    <lineage>
        <taxon>Bacteria</taxon>
        <taxon>Bacillati</taxon>
        <taxon>Bacillota</taxon>
        <taxon>Erysipelotrichia</taxon>
        <taxon>Erysipelotrichales</taxon>
        <taxon>Erysipelotrichaceae</taxon>
        <taxon>Faecalitalea</taxon>
    </lineage>
</organism>
<dbReference type="AlphaFoldDB" id="A0A1Y4LVA5"/>
<proteinExistence type="predicted"/>
<gene>
    <name evidence="1" type="ORF">B5F14_05485</name>
</gene>
<dbReference type="RefSeq" id="WP_087158582.1">
    <property type="nucleotide sequence ID" value="NZ_NFKM01000009.1"/>
</dbReference>
<evidence type="ECO:0000313" key="1">
    <source>
        <dbReference type="EMBL" id="OUP60563.1"/>
    </source>
</evidence>
<reference evidence="2" key="1">
    <citation type="submission" date="2017-04" db="EMBL/GenBank/DDBJ databases">
        <title>Function of individual gut microbiota members based on whole genome sequencing of pure cultures obtained from chicken caecum.</title>
        <authorList>
            <person name="Medvecky M."/>
            <person name="Cejkova D."/>
            <person name="Polansky O."/>
            <person name="Karasova D."/>
            <person name="Kubasova T."/>
            <person name="Cizek A."/>
            <person name="Rychlik I."/>
        </authorList>
    </citation>
    <scope>NUCLEOTIDE SEQUENCE [LARGE SCALE GENOMIC DNA]</scope>
    <source>
        <strain evidence="2">An178</strain>
    </source>
</reference>
<comment type="caution">
    <text evidence="1">The sequence shown here is derived from an EMBL/GenBank/DDBJ whole genome shotgun (WGS) entry which is preliminary data.</text>
</comment>
<sequence length="172" mass="20309">MEKSKRKNMYLLANKKVHESLLFTNPYIKYVLMKNERKPQFIIGIYDVIDEINCVYEPHPDNAPVFLEDLEYKHHIFSEETEACEEGYILSLISEGYEPVFIDIQTHVKLWDFIDYHMDTVDSEKATILCYLKYCRSSGISPDLLSEYSDITINDLYAIYMENEKLGDKDHE</sequence>
<keyword evidence="2" id="KW-1185">Reference proteome</keyword>
<protein>
    <submittedName>
        <fullName evidence="1">Uncharacterized protein</fullName>
    </submittedName>
</protein>
<name>A0A1Y4LVA5_9FIRM</name>
<accession>A0A1Y4LVA5</accession>